<comment type="caution">
    <text evidence="1">The sequence shown here is derived from an EMBL/GenBank/DDBJ whole genome shotgun (WGS) entry which is preliminary data.</text>
</comment>
<dbReference type="EMBL" id="JXTB01000194">
    <property type="protein sequence ID" value="PON54488.1"/>
    <property type="molecule type" value="Genomic_DNA"/>
</dbReference>
<dbReference type="OrthoDB" id="10445191at2759"/>
<reference evidence="2" key="1">
    <citation type="submission" date="2016-06" db="EMBL/GenBank/DDBJ databases">
        <title>Parallel loss of symbiosis genes in relatives of nitrogen-fixing non-legume Parasponia.</title>
        <authorList>
            <person name="Van Velzen R."/>
            <person name="Holmer R."/>
            <person name="Bu F."/>
            <person name="Rutten L."/>
            <person name="Van Zeijl A."/>
            <person name="Liu W."/>
            <person name="Santuari L."/>
            <person name="Cao Q."/>
            <person name="Sharma T."/>
            <person name="Shen D."/>
            <person name="Roswanjaya Y."/>
            <person name="Wardhani T."/>
            <person name="Kalhor M.S."/>
            <person name="Jansen J."/>
            <person name="Van den Hoogen J."/>
            <person name="Gungor B."/>
            <person name="Hartog M."/>
            <person name="Hontelez J."/>
            <person name="Verver J."/>
            <person name="Yang W.-C."/>
            <person name="Schijlen E."/>
            <person name="Repin R."/>
            <person name="Schilthuizen M."/>
            <person name="Schranz E."/>
            <person name="Heidstra R."/>
            <person name="Miyata K."/>
            <person name="Fedorova E."/>
            <person name="Kohlen W."/>
            <person name="Bisseling T."/>
            <person name="Smit S."/>
            <person name="Geurts R."/>
        </authorList>
    </citation>
    <scope>NUCLEOTIDE SEQUENCE [LARGE SCALE GENOMIC DNA]</scope>
    <source>
        <strain evidence="2">cv. WU1-14</strain>
    </source>
</reference>
<organism evidence="1 2">
    <name type="scientific">Parasponia andersonii</name>
    <name type="common">Sponia andersonii</name>
    <dbReference type="NCBI Taxonomy" id="3476"/>
    <lineage>
        <taxon>Eukaryota</taxon>
        <taxon>Viridiplantae</taxon>
        <taxon>Streptophyta</taxon>
        <taxon>Embryophyta</taxon>
        <taxon>Tracheophyta</taxon>
        <taxon>Spermatophyta</taxon>
        <taxon>Magnoliopsida</taxon>
        <taxon>eudicotyledons</taxon>
        <taxon>Gunneridae</taxon>
        <taxon>Pentapetalae</taxon>
        <taxon>rosids</taxon>
        <taxon>fabids</taxon>
        <taxon>Rosales</taxon>
        <taxon>Cannabaceae</taxon>
        <taxon>Parasponia</taxon>
    </lineage>
</organism>
<name>A0A2P5C0B4_PARAD</name>
<gene>
    <name evidence="1" type="ORF">PanWU01x14_194470</name>
</gene>
<dbReference type="AlphaFoldDB" id="A0A2P5C0B4"/>
<sequence length="112" mass="12943">MVVLLAQQNQLRNRNHHDSRNDSRRRPITVECGLLTDDNQEFYQVQREARFDIPSWVSINATIRKAQPKPQQQMDTKVVSSLLLSKDPRIENTIGFPIEYPIDPNDDQTNGA</sequence>
<dbReference type="Proteomes" id="UP000237105">
    <property type="component" value="Unassembled WGS sequence"/>
</dbReference>
<proteinExistence type="predicted"/>
<evidence type="ECO:0000313" key="1">
    <source>
        <dbReference type="EMBL" id="PON54488.1"/>
    </source>
</evidence>
<keyword evidence="2" id="KW-1185">Reference proteome</keyword>
<accession>A0A2P5C0B4</accession>
<protein>
    <submittedName>
        <fullName evidence="1">Uncharacterized protein</fullName>
    </submittedName>
</protein>
<evidence type="ECO:0000313" key="2">
    <source>
        <dbReference type="Proteomes" id="UP000237105"/>
    </source>
</evidence>